<dbReference type="EMBL" id="MCFI01000015">
    <property type="protein sequence ID" value="ORY79396.1"/>
    <property type="molecule type" value="Genomic_DNA"/>
</dbReference>
<comment type="caution">
    <text evidence="2">The sequence shown here is derived from an EMBL/GenBank/DDBJ whole genome shotgun (WGS) entry which is preliminary data.</text>
</comment>
<evidence type="ECO:0000313" key="2">
    <source>
        <dbReference type="EMBL" id="ORY79396.1"/>
    </source>
</evidence>
<keyword evidence="3" id="KW-1185">Reference proteome</keyword>
<evidence type="ECO:0000313" key="3">
    <source>
        <dbReference type="Proteomes" id="UP000193685"/>
    </source>
</evidence>
<name>A0A1Y2F7R6_PROLT</name>
<dbReference type="AlphaFoldDB" id="A0A1Y2F7R6"/>
<feature type="compositionally biased region" description="Basic and acidic residues" evidence="1">
    <location>
        <begin position="235"/>
        <end position="245"/>
    </location>
</feature>
<reference evidence="2 3" key="1">
    <citation type="submission" date="2016-07" db="EMBL/GenBank/DDBJ databases">
        <title>Pervasive Adenine N6-methylation of Active Genes in Fungi.</title>
        <authorList>
            <consortium name="DOE Joint Genome Institute"/>
            <person name="Mondo S.J."/>
            <person name="Dannebaum R.O."/>
            <person name="Kuo R.C."/>
            <person name="Labutti K."/>
            <person name="Haridas S."/>
            <person name="Kuo A."/>
            <person name="Salamov A."/>
            <person name="Ahrendt S.R."/>
            <person name="Lipzen A."/>
            <person name="Sullivan W."/>
            <person name="Andreopoulos W.B."/>
            <person name="Clum A."/>
            <person name="Lindquist E."/>
            <person name="Daum C."/>
            <person name="Ramamoorthy G.K."/>
            <person name="Gryganskyi A."/>
            <person name="Culley D."/>
            <person name="Magnuson J.K."/>
            <person name="James T.Y."/>
            <person name="O'Malley M.A."/>
            <person name="Stajich J.E."/>
            <person name="Spatafora J.W."/>
            <person name="Visel A."/>
            <person name="Grigoriev I.V."/>
        </authorList>
    </citation>
    <scope>NUCLEOTIDE SEQUENCE [LARGE SCALE GENOMIC DNA]</scope>
    <source>
        <strain evidence="2 3">12-1054</strain>
    </source>
</reference>
<dbReference type="OrthoDB" id="5427526at2759"/>
<feature type="compositionally biased region" description="Acidic residues" evidence="1">
    <location>
        <begin position="105"/>
        <end position="122"/>
    </location>
</feature>
<dbReference type="OMA" id="ERDGWHA"/>
<gene>
    <name evidence="2" type="ORF">BCR37DRAFT_381533</name>
</gene>
<dbReference type="Proteomes" id="UP000193685">
    <property type="component" value="Unassembled WGS sequence"/>
</dbReference>
<protein>
    <submittedName>
        <fullName evidence="2">Uncharacterized protein</fullName>
    </submittedName>
</protein>
<accession>A0A1Y2F7R6</accession>
<dbReference type="GeneID" id="63786319"/>
<feature type="region of interest" description="Disordered" evidence="1">
    <location>
        <begin position="26"/>
        <end position="63"/>
    </location>
</feature>
<organism evidence="2 3">
    <name type="scientific">Protomyces lactucae-debilis</name>
    <dbReference type="NCBI Taxonomy" id="2754530"/>
    <lineage>
        <taxon>Eukaryota</taxon>
        <taxon>Fungi</taxon>
        <taxon>Dikarya</taxon>
        <taxon>Ascomycota</taxon>
        <taxon>Taphrinomycotina</taxon>
        <taxon>Taphrinomycetes</taxon>
        <taxon>Taphrinales</taxon>
        <taxon>Protomycetaceae</taxon>
        <taxon>Protomyces</taxon>
    </lineage>
</organism>
<sequence length="367" mass="40019">MVSLQDELAALDSLDDTSSLYDLDAPTSEALMTTTSPDRPTAGRSLASEMSHGSLLDSAGCSQSHRQCTRQTNLLRLRTSLDTLKQHKRDTHSPNTLRQLLAEPSDYDGADYGDPADDSEPEETFPVLDAAIHSLQGFCTFDETASDADVVDRFTNALSELRPQSAVETVASRCIAAHESLAAAMPRKINALRDLAMQVAAGYLSVESVQDSQGEAVLLDQRLLREALNALDEVSRGLSRADRPTTSDSHVSHGSHGQGYGENAADKLNQLQTDTNALLLDLASLSDALSMLRQTSLSASRKLRTVRDQIEVMQQEQRMAEQSRLLLERDGWHAGAAQRIVARQCREICGGFEGTWQRLRGRLAASV</sequence>
<evidence type="ECO:0000256" key="1">
    <source>
        <dbReference type="SAM" id="MobiDB-lite"/>
    </source>
</evidence>
<dbReference type="RefSeq" id="XP_040723767.1">
    <property type="nucleotide sequence ID" value="XM_040869720.1"/>
</dbReference>
<feature type="region of interest" description="Disordered" evidence="1">
    <location>
        <begin position="85"/>
        <end position="122"/>
    </location>
</feature>
<feature type="region of interest" description="Disordered" evidence="1">
    <location>
        <begin position="235"/>
        <end position="263"/>
    </location>
</feature>
<proteinExistence type="predicted"/>